<dbReference type="Pfam" id="PF15008">
    <property type="entry name" value="DUF4518"/>
    <property type="match status" value="1"/>
</dbReference>
<evidence type="ECO:0000313" key="1">
    <source>
        <dbReference type="Proteomes" id="UP000192220"/>
    </source>
</evidence>
<dbReference type="CTD" id="102288582"/>
<dbReference type="InParanoid" id="A0A2I4BGT8"/>
<dbReference type="InterPro" id="IPR032710">
    <property type="entry name" value="NTF2-like_dom_sf"/>
</dbReference>
<dbReference type="STRING" id="52670.A0A2I4BGT8"/>
<dbReference type="InterPro" id="IPR026698">
    <property type="entry name" value="UPF_C3orf38"/>
</dbReference>
<dbReference type="OrthoDB" id="6407068at2759"/>
<evidence type="ECO:0000313" key="2">
    <source>
        <dbReference type="RefSeq" id="XP_013866960.1"/>
    </source>
</evidence>
<organism evidence="1 2">
    <name type="scientific">Austrofundulus limnaeus</name>
    <name type="common">Annual killifish</name>
    <dbReference type="NCBI Taxonomy" id="52670"/>
    <lineage>
        <taxon>Eukaryota</taxon>
        <taxon>Metazoa</taxon>
        <taxon>Chordata</taxon>
        <taxon>Craniata</taxon>
        <taxon>Vertebrata</taxon>
        <taxon>Euteleostomi</taxon>
        <taxon>Actinopterygii</taxon>
        <taxon>Neopterygii</taxon>
        <taxon>Teleostei</taxon>
        <taxon>Neoteleostei</taxon>
        <taxon>Acanthomorphata</taxon>
        <taxon>Ovalentaria</taxon>
        <taxon>Atherinomorphae</taxon>
        <taxon>Cyprinodontiformes</taxon>
        <taxon>Rivulidae</taxon>
        <taxon>Austrofundulus</taxon>
    </lineage>
</organism>
<dbReference type="PANTHER" id="PTHR21084">
    <property type="entry name" value="DENSE INCISORS"/>
    <property type="match status" value="1"/>
</dbReference>
<accession>A0A2I4BGT8</accession>
<dbReference type="Proteomes" id="UP000192220">
    <property type="component" value="Unplaced"/>
</dbReference>
<reference evidence="2" key="1">
    <citation type="submission" date="2025-08" db="UniProtKB">
        <authorList>
            <consortium name="RefSeq"/>
        </authorList>
    </citation>
    <scope>IDENTIFICATION</scope>
    <source>
        <strain evidence="2">Quisiro</strain>
        <tissue evidence="2">Liver</tissue>
    </source>
</reference>
<dbReference type="AlphaFoldDB" id="A0A2I4BGT8"/>
<gene>
    <name evidence="2" type="primary">cunh3orf38</name>
</gene>
<dbReference type="RefSeq" id="XP_013866960.1">
    <property type="nucleotide sequence ID" value="XM_014011506.1"/>
</dbReference>
<sequence length="291" mass="32103">MPGLSETEHAGLKQILGSMTAGDLMSLSDTVTNKMIVVENIAEAIETVLSFSKNAEELLKRKKVYRDLIFKYLAKEGVTMPPNSEKHQLVKRALELWASVKVDEAKMQQPTTSESTDTKCETGFDPLVLGVQFCQWFFQLLNSQNPSLGHQPQEWGPQHFWPDAKLSLLSRTATEQMDEFLGAELVSLRLLALTSGERLLFSPNLEPHGLRALASPHGLVLVAVAGTIHKDAACLGIFEQIFGLIRSPLAENSWKIKFINLKIRGQSALEGAELAAPSLSYNSSELQLLCS</sequence>
<name>A0A2I4BGT8_AUSLI</name>
<dbReference type="PANTHER" id="PTHR21084:SF1">
    <property type="entry name" value="DENSE INCISORS"/>
    <property type="match status" value="1"/>
</dbReference>
<dbReference type="SUPFAM" id="SSF54427">
    <property type="entry name" value="NTF2-like"/>
    <property type="match status" value="1"/>
</dbReference>
<proteinExistence type="predicted"/>
<keyword evidence="1" id="KW-1185">Reference proteome</keyword>
<protein>
    <submittedName>
        <fullName evidence="2">Uncharacterized protein C3orf38 homolog</fullName>
    </submittedName>
</protein>
<dbReference type="KEGG" id="alim:106519722"/>